<dbReference type="PROSITE" id="PS50157">
    <property type="entry name" value="ZINC_FINGER_C2H2_2"/>
    <property type="match status" value="1"/>
</dbReference>
<organism evidence="4 5">
    <name type="scientific">Musa troglodytarum</name>
    <name type="common">fe'i banana</name>
    <dbReference type="NCBI Taxonomy" id="320322"/>
    <lineage>
        <taxon>Eukaryota</taxon>
        <taxon>Viridiplantae</taxon>
        <taxon>Streptophyta</taxon>
        <taxon>Embryophyta</taxon>
        <taxon>Tracheophyta</taxon>
        <taxon>Spermatophyta</taxon>
        <taxon>Magnoliopsida</taxon>
        <taxon>Liliopsida</taxon>
        <taxon>Zingiberales</taxon>
        <taxon>Musaceae</taxon>
        <taxon>Musa</taxon>
    </lineage>
</organism>
<dbReference type="GO" id="GO:0008270">
    <property type="term" value="F:zinc ion binding"/>
    <property type="evidence" value="ECO:0007669"/>
    <property type="project" value="UniProtKB-KW"/>
</dbReference>
<evidence type="ECO:0000256" key="1">
    <source>
        <dbReference type="PROSITE-ProRule" id="PRU00042"/>
    </source>
</evidence>
<feature type="region of interest" description="Disordered" evidence="2">
    <location>
        <begin position="107"/>
        <end position="141"/>
    </location>
</feature>
<dbReference type="EMBL" id="CP097505">
    <property type="protein sequence ID" value="URD93257.1"/>
    <property type="molecule type" value="Genomic_DNA"/>
</dbReference>
<dbReference type="PROSITE" id="PS00028">
    <property type="entry name" value="ZINC_FINGER_C2H2_1"/>
    <property type="match status" value="1"/>
</dbReference>
<evidence type="ECO:0000313" key="5">
    <source>
        <dbReference type="Proteomes" id="UP001055439"/>
    </source>
</evidence>
<name>A0A9E7JT43_9LILI</name>
<evidence type="ECO:0000259" key="3">
    <source>
        <dbReference type="PROSITE" id="PS50157"/>
    </source>
</evidence>
<dbReference type="Proteomes" id="UP001055439">
    <property type="component" value="Chromosome 3"/>
</dbReference>
<dbReference type="InterPro" id="IPR013087">
    <property type="entry name" value="Znf_C2H2_type"/>
</dbReference>
<feature type="domain" description="C2H2-type" evidence="3">
    <location>
        <begin position="17"/>
        <end position="44"/>
    </location>
</feature>
<feature type="compositionally biased region" description="Low complexity" evidence="2">
    <location>
        <begin position="113"/>
        <end position="122"/>
    </location>
</feature>
<dbReference type="AlphaFoldDB" id="A0A9E7JT43"/>
<evidence type="ECO:0000256" key="2">
    <source>
        <dbReference type="SAM" id="MobiDB-lite"/>
    </source>
</evidence>
<protein>
    <recommendedName>
        <fullName evidence="3">C2H2-type domain-containing protein</fullName>
    </recommendedName>
</protein>
<keyword evidence="5" id="KW-1185">Reference proteome</keyword>
<dbReference type="PANTHER" id="PTHR45730:SF109">
    <property type="entry name" value="ZINC FINGER PROTEIN KNUCKLES"/>
    <property type="match status" value="1"/>
</dbReference>
<dbReference type="InterPro" id="IPR036236">
    <property type="entry name" value="Znf_C2H2_sf"/>
</dbReference>
<keyword evidence="1" id="KW-0479">Metal-binding</keyword>
<feature type="compositionally biased region" description="Acidic residues" evidence="2">
    <location>
        <begin position="130"/>
        <end position="141"/>
    </location>
</feature>
<reference evidence="4" key="1">
    <citation type="submission" date="2022-05" db="EMBL/GenBank/DDBJ databases">
        <title>The Musa troglodytarum L. genome provides insights into the mechanism of non-climacteric behaviour and enrichment of carotenoids.</title>
        <authorList>
            <person name="Wang J."/>
        </authorList>
    </citation>
    <scope>NUCLEOTIDE SEQUENCE</scope>
    <source>
        <tissue evidence="4">Leaf</tissue>
    </source>
</reference>
<dbReference type="InterPro" id="IPR045320">
    <property type="entry name" value="JAGGED/SL1-like"/>
</dbReference>
<gene>
    <name evidence="4" type="ORF">MUK42_32350</name>
</gene>
<dbReference type="OrthoDB" id="776248at2759"/>
<accession>A0A9E7JT43</accession>
<keyword evidence="1" id="KW-0863">Zinc-finger</keyword>
<dbReference type="Gene3D" id="3.30.160.60">
    <property type="entry name" value="Classic Zinc Finger"/>
    <property type="match status" value="1"/>
</dbReference>
<dbReference type="SUPFAM" id="SSF57667">
    <property type="entry name" value="beta-beta-alpha zinc fingers"/>
    <property type="match status" value="1"/>
</dbReference>
<keyword evidence="1" id="KW-0862">Zinc</keyword>
<dbReference type="SMART" id="SM00355">
    <property type="entry name" value="ZnF_C2H2"/>
    <property type="match status" value="1"/>
</dbReference>
<dbReference type="Pfam" id="PF13912">
    <property type="entry name" value="zf-C2H2_6"/>
    <property type="match status" value="1"/>
</dbReference>
<feature type="region of interest" description="Disordered" evidence="2">
    <location>
        <begin position="30"/>
        <end position="50"/>
    </location>
</feature>
<dbReference type="GO" id="GO:0003700">
    <property type="term" value="F:DNA-binding transcription factor activity"/>
    <property type="evidence" value="ECO:0007669"/>
    <property type="project" value="InterPro"/>
</dbReference>
<sequence length="141" mass="15603">MDDKRVETDDTKERRFFSCQYCDRIFPSKQALNGHQSRHKKERDAAKRAKKKVPLFPALAALNLDKLFRRASASSNNRRKHDDSHEAFPVNGLADFDPTLTFEVAPAMQAPVGGSSSSAATSDGKNGTAGDEDELDLTLHL</sequence>
<evidence type="ECO:0000313" key="4">
    <source>
        <dbReference type="EMBL" id="URD93257.1"/>
    </source>
</evidence>
<proteinExistence type="predicted"/>
<dbReference type="PANTHER" id="PTHR45730">
    <property type="entry name" value="ZINC FINGER PROTEIN JAGGED"/>
    <property type="match status" value="1"/>
</dbReference>